<evidence type="ECO:0000256" key="1">
    <source>
        <dbReference type="ARBA" id="ARBA00004651"/>
    </source>
</evidence>
<dbReference type="Proteomes" id="UP000787635">
    <property type="component" value="Unassembled WGS sequence"/>
</dbReference>
<evidence type="ECO:0000256" key="8">
    <source>
        <dbReference type="RuleBase" id="RU363041"/>
    </source>
</evidence>
<feature type="transmembrane region" description="Helical" evidence="8">
    <location>
        <begin position="76"/>
        <end position="109"/>
    </location>
</feature>
<dbReference type="InterPro" id="IPR052017">
    <property type="entry name" value="TSUP"/>
</dbReference>
<dbReference type="RefSeq" id="WP_168035084.1">
    <property type="nucleotide sequence ID" value="NZ_JAAVNE010000081.1"/>
</dbReference>
<gene>
    <name evidence="9" type="ORF">HEQ75_26225</name>
</gene>
<comment type="similarity">
    <text evidence="2 8">Belongs to the 4-toluene sulfonate uptake permease (TSUP) (TC 2.A.102) family.</text>
</comment>
<evidence type="ECO:0000256" key="3">
    <source>
        <dbReference type="ARBA" id="ARBA00022448"/>
    </source>
</evidence>
<keyword evidence="7 8" id="KW-0472">Membrane</keyword>
<keyword evidence="5 8" id="KW-0812">Transmembrane</keyword>
<dbReference type="PANTHER" id="PTHR30269">
    <property type="entry name" value="TRANSMEMBRANE PROTEIN YFCA"/>
    <property type="match status" value="1"/>
</dbReference>
<feature type="transmembrane region" description="Helical" evidence="8">
    <location>
        <begin position="223"/>
        <end position="241"/>
    </location>
</feature>
<feature type="transmembrane region" description="Helical" evidence="8">
    <location>
        <begin position="164"/>
        <end position="186"/>
    </location>
</feature>
<protein>
    <recommendedName>
        <fullName evidence="8">Probable membrane transporter protein</fullName>
    </recommendedName>
</protein>
<sequence length="245" mass="24917">MEQIPQIALIGLVFLLAGTVKGLIGLGLPTIAIGLLALAMPPAEAAALLVLPSLLTNTLQAMGPALWPLLRRLWPLLLMLLPGTLLGSGLLAGGGAAPLGLLGVALAAYGGWGLLAPPFRLSPRAERRWALPCGLAGGLVTGATGVFVMPVVPWLGALGLARDALVQALGLAFLAATVALALALAWHGRFTPGAAAGSLLALPPALAGLWLGGRLRGRIPPALFRRLFFGSLVALGVHLAWRGLA</sequence>
<feature type="transmembrane region" description="Helical" evidence="8">
    <location>
        <begin position="129"/>
        <end position="152"/>
    </location>
</feature>
<dbReference type="PANTHER" id="PTHR30269:SF32">
    <property type="entry name" value="MEMBRANE TRANSPORTER PROTEIN-RELATED"/>
    <property type="match status" value="1"/>
</dbReference>
<comment type="subcellular location">
    <subcellularLocation>
        <location evidence="1 8">Cell membrane</location>
        <topology evidence="1 8">Multi-pass membrane protein</topology>
    </subcellularLocation>
</comment>
<keyword evidence="3" id="KW-0813">Transport</keyword>
<evidence type="ECO:0000256" key="2">
    <source>
        <dbReference type="ARBA" id="ARBA00009142"/>
    </source>
</evidence>
<feature type="transmembrane region" description="Helical" evidence="8">
    <location>
        <begin position="192"/>
        <end position="211"/>
    </location>
</feature>
<keyword evidence="6 8" id="KW-1133">Transmembrane helix</keyword>
<proteinExistence type="inferred from homology"/>
<accession>A0ABX1EHN4</accession>
<evidence type="ECO:0000256" key="5">
    <source>
        <dbReference type="ARBA" id="ARBA00022692"/>
    </source>
</evidence>
<keyword evidence="10" id="KW-1185">Reference proteome</keyword>
<dbReference type="Pfam" id="PF01925">
    <property type="entry name" value="TauE"/>
    <property type="match status" value="1"/>
</dbReference>
<evidence type="ECO:0000256" key="7">
    <source>
        <dbReference type="ARBA" id="ARBA00023136"/>
    </source>
</evidence>
<dbReference type="EMBL" id="JAAVNE010000081">
    <property type="protein sequence ID" value="NKC34375.1"/>
    <property type="molecule type" value="Genomic_DNA"/>
</dbReference>
<feature type="transmembrane region" description="Helical" evidence="8">
    <location>
        <begin position="32"/>
        <end position="55"/>
    </location>
</feature>
<evidence type="ECO:0000313" key="9">
    <source>
        <dbReference type="EMBL" id="NKC34375.1"/>
    </source>
</evidence>
<evidence type="ECO:0000313" key="10">
    <source>
        <dbReference type="Proteomes" id="UP000787635"/>
    </source>
</evidence>
<name>A0ABX1EHN4_9PROT</name>
<comment type="caution">
    <text evidence="9">The sequence shown here is derived from an EMBL/GenBank/DDBJ whole genome shotgun (WGS) entry which is preliminary data.</text>
</comment>
<evidence type="ECO:0000256" key="6">
    <source>
        <dbReference type="ARBA" id="ARBA00022989"/>
    </source>
</evidence>
<dbReference type="InterPro" id="IPR002781">
    <property type="entry name" value="TM_pro_TauE-like"/>
</dbReference>
<organism evidence="9 10">
    <name type="scientific">Falsiroseomonas selenitidurans</name>
    <dbReference type="NCBI Taxonomy" id="2716335"/>
    <lineage>
        <taxon>Bacteria</taxon>
        <taxon>Pseudomonadati</taxon>
        <taxon>Pseudomonadota</taxon>
        <taxon>Alphaproteobacteria</taxon>
        <taxon>Acetobacterales</taxon>
        <taxon>Roseomonadaceae</taxon>
        <taxon>Falsiroseomonas</taxon>
    </lineage>
</organism>
<evidence type="ECO:0000256" key="4">
    <source>
        <dbReference type="ARBA" id="ARBA00022475"/>
    </source>
</evidence>
<keyword evidence="4 8" id="KW-1003">Cell membrane</keyword>
<reference evidence="9 10" key="1">
    <citation type="submission" date="2020-03" db="EMBL/GenBank/DDBJ databases">
        <title>Roseomonas selenitidurans sp. nov. isolated from urban soil.</title>
        <authorList>
            <person name="Liu H."/>
        </authorList>
    </citation>
    <scope>NUCLEOTIDE SEQUENCE [LARGE SCALE GENOMIC DNA]</scope>
    <source>
        <strain evidence="9 10">BU-1</strain>
    </source>
</reference>